<accession>A0ABS0KX62</accession>
<keyword evidence="3" id="KW-1185">Reference proteome</keyword>
<protein>
    <recommendedName>
        <fullName evidence="4">DUF4468 domain-containing protein</fullName>
    </recommendedName>
</protein>
<comment type="caution">
    <text evidence="2">The sequence shown here is derived from an EMBL/GenBank/DDBJ whole genome shotgun (WGS) entry which is preliminary data.</text>
</comment>
<feature type="signal peptide" evidence="1">
    <location>
        <begin position="1"/>
        <end position="19"/>
    </location>
</feature>
<dbReference type="RefSeq" id="WP_196953399.1">
    <property type="nucleotide sequence ID" value="NZ_JADWYK010000001.1"/>
</dbReference>
<evidence type="ECO:0000313" key="3">
    <source>
        <dbReference type="Proteomes" id="UP000601099"/>
    </source>
</evidence>
<proteinExistence type="predicted"/>
<name>A0ABS0KX62_9BACT</name>
<evidence type="ECO:0000256" key="1">
    <source>
        <dbReference type="SAM" id="SignalP"/>
    </source>
</evidence>
<evidence type="ECO:0000313" key="2">
    <source>
        <dbReference type="EMBL" id="MBG8552360.1"/>
    </source>
</evidence>
<dbReference type="Proteomes" id="UP000601099">
    <property type="component" value="Unassembled WGS sequence"/>
</dbReference>
<feature type="chain" id="PRO_5045676387" description="DUF4468 domain-containing protein" evidence="1">
    <location>
        <begin position="20"/>
        <end position="166"/>
    </location>
</feature>
<organism evidence="2 3">
    <name type="scientific">Hymenobacter guriensis</name>
    <dbReference type="NCBI Taxonomy" id="2793065"/>
    <lineage>
        <taxon>Bacteria</taxon>
        <taxon>Pseudomonadati</taxon>
        <taxon>Bacteroidota</taxon>
        <taxon>Cytophagia</taxon>
        <taxon>Cytophagales</taxon>
        <taxon>Hymenobacteraceae</taxon>
        <taxon>Hymenobacter</taxon>
    </lineage>
</organism>
<dbReference type="EMBL" id="JADWYK010000001">
    <property type="protein sequence ID" value="MBG8552360.1"/>
    <property type="molecule type" value="Genomic_DNA"/>
</dbReference>
<keyword evidence="1" id="KW-0732">Signal</keyword>
<evidence type="ECO:0008006" key="4">
    <source>
        <dbReference type="Google" id="ProtNLM"/>
    </source>
</evidence>
<gene>
    <name evidence="2" type="ORF">I5L79_02320</name>
</gene>
<reference evidence="2 3" key="1">
    <citation type="submission" date="2020-11" db="EMBL/GenBank/DDBJ databases">
        <title>Hymenobacter sp.</title>
        <authorList>
            <person name="Kim M.K."/>
        </authorList>
    </citation>
    <scope>NUCLEOTIDE SEQUENCE [LARGE SCALE GENOMIC DNA]</scope>
    <source>
        <strain evidence="2 3">BT594</strain>
    </source>
</reference>
<sequence length="166" mass="18924">MKKLLLSLVLILVCYTVRAQNVKALDEKNGFRDARFWADTTAIKDLVYLTTSQDRIRYYKRTSDSPSIGNAQVDISYGFYKGRLMAVVLTTNSASYLLDALKASYGPGIQNNRYIPEYFWLGQQVYMSFKEDTALHTAQAVIISRTMQKQQEEDNKKAAEKAKAEL</sequence>